<evidence type="ECO:0000259" key="6">
    <source>
        <dbReference type="Pfam" id="PF07992"/>
    </source>
</evidence>
<dbReference type="CDD" id="cd18186">
    <property type="entry name" value="BTB_POZ_ZBTB_KLHL-like"/>
    <property type="match status" value="1"/>
</dbReference>
<evidence type="ECO:0000256" key="1">
    <source>
        <dbReference type="ARBA" id="ARBA00005272"/>
    </source>
</evidence>
<protein>
    <submittedName>
        <fullName evidence="7">Putative NADH dehydrogenase</fullName>
    </submittedName>
</protein>
<dbReference type="OrthoDB" id="3244603at2759"/>
<dbReference type="EMBL" id="JABCIY010000224">
    <property type="protein sequence ID" value="KAF7187639.1"/>
    <property type="molecule type" value="Genomic_DNA"/>
</dbReference>
<keyword evidence="2" id="KW-0285">Flavoprotein</keyword>
<organism evidence="7 8">
    <name type="scientific">Pseudocercospora fuligena</name>
    <dbReference type="NCBI Taxonomy" id="685502"/>
    <lineage>
        <taxon>Eukaryota</taxon>
        <taxon>Fungi</taxon>
        <taxon>Dikarya</taxon>
        <taxon>Ascomycota</taxon>
        <taxon>Pezizomycotina</taxon>
        <taxon>Dothideomycetes</taxon>
        <taxon>Dothideomycetidae</taxon>
        <taxon>Mycosphaerellales</taxon>
        <taxon>Mycosphaerellaceae</taxon>
        <taxon>Pseudocercospora</taxon>
    </lineage>
</organism>
<keyword evidence="8" id="KW-1185">Reference proteome</keyword>
<accession>A0A8H6RB05</accession>
<dbReference type="AlphaFoldDB" id="A0A8H6RB05"/>
<dbReference type="PRINTS" id="PR00411">
    <property type="entry name" value="PNDRDTASEI"/>
</dbReference>
<keyword evidence="4" id="KW-0560">Oxidoreductase</keyword>
<keyword evidence="3" id="KW-0274">FAD</keyword>
<dbReference type="PANTHER" id="PTHR43706:SF17">
    <property type="entry name" value="NADH DEHYDROGENASE (EUROFUNG)"/>
    <property type="match status" value="1"/>
</dbReference>
<dbReference type="InterPro" id="IPR045024">
    <property type="entry name" value="NDH-2"/>
</dbReference>
<proteinExistence type="inferred from homology"/>
<dbReference type="PRINTS" id="PR00368">
    <property type="entry name" value="FADPNR"/>
</dbReference>
<keyword evidence="5" id="KW-0520">NAD</keyword>
<name>A0A8H6RB05_9PEZI</name>
<comment type="similarity">
    <text evidence="1">Belongs to the NADH dehydrogenase family.</text>
</comment>
<evidence type="ECO:0000256" key="5">
    <source>
        <dbReference type="ARBA" id="ARBA00023027"/>
    </source>
</evidence>
<dbReference type="InterPro" id="IPR023753">
    <property type="entry name" value="FAD/NAD-binding_dom"/>
</dbReference>
<dbReference type="SUPFAM" id="SSF51905">
    <property type="entry name" value="FAD/NAD(P)-binding domain"/>
    <property type="match status" value="2"/>
</dbReference>
<dbReference type="InterPro" id="IPR036188">
    <property type="entry name" value="FAD/NAD-bd_sf"/>
</dbReference>
<evidence type="ECO:0000256" key="4">
    <source>
        <dbReference type="ARBA" id="ARBA00023002"/>
    </source>
</evidence>
<comment type="caution">
    <text evidence="7">The sequence shown here is derived from an EMBL/GenBank/DDBJ whole genome shotgun (WGS) entry which is preliminary data.</text>
</comment>
<sequence>MATKPTVVIVGSGWSGFTLAQALSVAKYNINVVSPVRTVQYTPLLASAATGMFDFRLAEEPIRRRNRMPGLSYYKATVENVDFVKREIHCRPFVKTIAEEALQETHPFTLSYDKLILAPGCDVQTFGTPGALEHASFLRCTDDARKIQQRLLEMLDAASTPGLTEDQQRDILRIIIVGGGPIGIEATAELYDLWFKEMRHLYAHLDGKISMEIHDVAPGILGNFDERLGEYAVKKLVNRGIKIETESHIEKVEEGALYTKERGKIKYGMLLWATGSGPNKLAEKLDVKKDGKLSRISTDRRLRVRDANDQVLEGVFALGDSADIEGYSLPLLAEVAVQKAEYLAKALNDGDETVGPFEYKQKPNLAYLGQKDGVIGGREEWTGYSAWLAWRSGSIFHWPRSWRRTIMIGISWLFNKESGQSTIELKEDDPDALQAILLYLYTNQHTSDRDDDWAFQLELSKTAKKYLCPNLSKIAAKKFQWTVKKISHVETTYSAIKHIRQYADEPEDLALADSLEQQHLFALTKLHDYRELLSQDPARLQACLEALTDRVDVLTTRISDVDRMRVEHCGKAKCRSAVQELKDKLNSIPTSSPMQKKKS</sequence>
<evidence type="ECO:0000256" key="2">
    <source>
        <dbReference type="ARBA" id="ARBA00022630"/>
    </source>
</evidence>
<reference evidence="7" key="1">
    <citation type="submission" date="2020-04" db="EMBL/GenBank/DDBJ databases">
        <title>Draft genome resource of the tomato pathogen Pseudocercospora fuligena.</title>
        <authorList>
            <person name="Zaccaron A."/>
        </authorList>
    </citation>
    <scope>NUCLEOTIDE SEQUENCE</scope>
    <source>
        <strain evidence="7">PF001</strain>
    </source>
</reference>
<evidence type="ECO:0000313" key="8">
    <source>
        <dbReference type="Proteomes" id="UP000660729"/>
    </source>
</evidence>
<evidence type="ECO:0000256" key="3">
    <source>
        <dbReference type="ARBA" id="ARBA00022827"/>
    </source>
</evidence>
<evidence type="ECO:0000313" key="7">
    <source>
        <dbReference type="EMBL" id="KAF7187639.1"/>
    </source>
</evidence>
<dbReference type="Gene3D" id="3.50.50.100">
    <property type="match status" value="1"/>
</dbReference>
<gene>
    <name evidence="7" type="ORF">HII31_10978</name>
</gene>
<feature type="domain" description="FAD/NAD(P)-binding" evidence="6">
    <location>
        <begin position="6"/>
        <end position="340"/>
    </location>
</feature>
<dbReference type="Pfam" id="PF07992">
    <property type="entry name" value="Pyr_redox_2"/>
    <property type="match status" value="1"/>
</dbReference>
<dbReference type="GO" id="GO:0003954">
    <property type="term" value="F:NADH dehydrogenase activity"/>
    <property type="evidence" value="ECO:0007669"/>
    <property type="project" value="InterPro"/>
</dbReference>
<dbReference type="Proteomes" id="UP000660729">
    <property type="component" value="Unassembled WGS sequence"/>
</dbReference>
<dbReference type="GO" id="GO:0005739">
    <property type="term" value="C:mitochondrion"/>
    <property type="evidence" value="ECO:0007669"/>
    <property type="project" value="TreeGrafter"/>
</dbReference>
<dbReference type="PANTHER" id="PTHR43706">
    <property type="entry name" value="NADH DEHYDROGENASE"/>
    <property type="match status" value="1"/>
</dbReference>